<proteinExistence type="predicted"/>
<accession>A0A9K3PM37</accession>
<evidence type="ECO:0000313" key="4">
    <source>
        <dbReference type="Proteomes" id="UP000693970"/>
    </source>
</evidence>
<evidence type="ECO:0000313" key="3">
    <source>
        <dbReference type="EMBL" id="KAG7352482.1"/>
    </source>
</evidence>
<evidence type="ECO:0000256" key="1">
    <source>
        <dbReference type="SAM" id="MobiDB-lite"/>
    </source>
</evidence>
<gene>
    <name evidence="3" type="ORF">IV203_008530</name>
</gene>
<evidence type="ECO:0000259" key="2">
    <source>
        <dbReference type="PROSITE" id="PS50003"/>
    </source>
</evidence>
<comment type="caution">
    <text evidence="3">The sequence shown here is derived from an EMBL/GenBank/DDBJ whole genome shotgun (WGS) entry which is preliminary data.</text>
</comment>
<protein>
    <submittedName>
        <fullName evidence="3">PH domain containing protein</fullName>
    </submittedName>
</protein>
<dbReference type="OrthoDB" id="47721at2759"/>
<reference evidence="3" key="1">
    <citation type="journal article" date="2021" name="Sci. Rep.">
        <title>Diploid genomic architecture of Nitzschia inconspicua, an elite biomass production diatom.</title>
        <authorList>
            <person name="Oliver A."/>
            <person name="Podell S."/>
            <person name="Pinowska A."/>
            <person name="Traller J.C."/>
            <person name="Smith S.R."/>
            <person name="McClure R."/>
            <person name="Beliaev A."/>
            <person name="Bohutskyi P."/>
            <person name="Hill E.A."/>
            <person name="Rabines A."/>
            <person name="Zheng H."/>
            <person name="Allen L.Z."/>
            <person name="Kuo A."/>
            <person name="Grigoriev I.V."/>
            <person name="Allen A.E."/>
            <person name="Hazlebeck D."/>
            <person name="Allen E.E."/>
        </authorList>
    </citation>
    <scope>NUCLEOTIDE SEQUENCE</scope>
    <source>
        <strain evidence="3">Hildebrandi</strain>
    </source>
</reference>
<keyword evidence="4" id="KW-1185">Reference proteome</keyword>
<feature type="compositionally biased region" description="Basic residues" evidence="1">
    <location>
        <begin position="60"/>
        <end position="71"/>
    </location>
</feature>
<organism evidence="3 4">
    <name type="scientific">Nitzschia inconspicua</name>
    <dbReference type="NCBI Taxonomy" id="303405"/>
    <lineage>
        <taxon>Eukaryota</taxon>
        <taxon>Sar</taxon>
        <taxon>Stramenopiles</taxon>
        <taxon>Ochrophyta</taxon>
        <taxon>Bacillariophyta</taxon>
        <taxon>Bacillariophyceae</taxon>
        <taxon>Bacillariophycidae</taxon>
        <taxon>Bacillariales</taxon>
        <taxon>Bacillariaceae</taxon>
        <taxon>Nitzschia</taxon>
    </lineage>
</organism>
<dbReference type="Proteomes" id="UP000693970">
    <property type="component" value="Unassembled WGS sequence"/>
</dbReference>
<name>A0A9K3PM37_9STRA</name>
<reference evidence="3" key="2">
    <citation type="submission" date="2021-04" db="EMBL/GenBank/DDBJ databases">
        <authorList>
            <person name="Podell S."/>
        </authorList>
    </citation>
    <scope>NUCLEOTIDE SEQUENCE</scope>
    <source>
        <strain evidence="3">Hildebrandi</strain>
    </source>
</reference>
<sequence>MPLPPLSSGDAESHRIYWQQWLSTTTAATGISASTSSVNLPGPGGGIATSSTTSPPSSPLRRRQQQAFRRRQLTTSSAAVRIAPQVAKAHDVTDLLRRTLNLASSTTKSNGTVDSKDYFEDSLVLVGTLIVPNDHVSFEHEHGLAENNNKTLKSPFHLVKTLHADDNPLAMRDEMMKHLKERHVRLRNQYGAIDQLATPTIQWFFVPGFGAPSIIPNCVELEGYATTMEGADDYSDDEDDDDDDEIDVDYGHNIGESYHCSTAESLMESRDDVFSNLPELVRASLFESSFPFSLPQPKTKSTRQQKRQIREWRRYLQVSQSHNSNPNCLAGYLLKQSSKDKHVWRKVYCLLTEDYMWYVHRMTPWYEQKSTSDHTICLDVCEETIAMAPKHGRISLSQALLLEPNEEFEQSPLHRVPHAFQIADGRGIIHSFRASSKSLSRQWIQSISTRLMDCYENSFLENAELIIAEETMARNQRYKSVAVDALFSKVNTMATGSKTSSQTSFASHNDHVVDEDEKQEICRGTQTLVDLCMRSPRTEDNHGSTFQAQVVRLGIDVAEFREGCRHIQTMLLSQVGIESDREEKDPHLPVLSSAIPKMVQESWHTASELLGRATQIASLVQIDCGQGKISRKHPSRSLDTLCHHIEFVITGQMRRRSAGSPTSSATSMDVAAVHHPDDPPPMDLFDRLLTELQQFASF</sequence>
<dbReference type="CDD" id="cd00821">
    <property type="entry name" value="PH"/>
    <property type="match status" value="1"/>
</dbReference>
<feature type="domain" description="PH" evidence="2">
    <location>
        <begin position="326"/>
        <end position="452"/>
    </location>
</feature>
<dbReference type="AlphaFoldDB" id="A0A9K3PM37"/>
<dbReference type="EMBL" id="JAGRRH010000017">
    <property type="protein sequence ID" value="KAG7352482.1"/>
    <property type="molecule type" value="Genomic_DNA"/>
</dbReference>
<feature type="region of interest" description="Disordered" evidence="1">
    <location>
        <begin position="34"/>
        <end position="71"/>
    </location>
</feature>
<dbReference type="SMART" id="SM00233">
    <property type="entry name" value="PH"/>
    <property type="match status" value="1"/>
</dbReference>
<dbReference type="InterPro" id="IPR001849">
    <property type="entry name" value="PH_domain"/>
</dbReference>
<dbReference type="PROSITE" id="PS50003">
    <property type="entry name" value="PH_DOMAIN"/>
    <property type="match status" value="1"/>
</dbReference>
<dbReference type="Pfam" id="PF00169">
    <property type="entry name" value="PH"/>
    <property type="match status" value="1"/>
</dbReference>